<keyword evidence="5" id="KW-1185">Reference proteome</keyword>
<dbReference type="Gene3D" id="3.40.50.720">
    <property type="entry name" value="NAD(P)-binding Rossmann-like Domain"/>
    <property type="match status" value="1"/>
</dbReference>
<dbReference type="OrthoDB" id="45599at2759"/>
<dbReference type="GO" id="GO:0016491">
    <property type="term" value="F:oxidoreductase activity"/>
    <property type="evidence" value="ECO:0007669"/>
    <property type="project" value="UniProtKB-KW"/>
</dbReference>
<reference evidence="4 5" key="1">
    <citation type="submission" date="2016-09" db="EMBL/GenBank/DDBJ databases">
        <title>Extensive genetic diversity and differential bi-allelic expression allows diatom success in the polar Southern Ocean.</title>
        <authorList>
            <consortium name="DOE Joint Genome Institute"/>
            <person name="Mock T."/>
            <person name="Otillar R.P."/>
            <person name="Strauss J."/>
            <person name="Dupont C."/>
            <person name="Frickenhaus S."/>
            <person name="Maumus F."/>
            <person name="Mcmullan M."/>
            <person name="Sanges R."/>
            <person name="Schmutz J."/>
            <person name="Toseland A."/>
            <person name="Valas R."/>
            <person name="Veluchamy A."/>
            <person name="Ward B.J."/>
            <person name="Allen A."/>
            <person name="Barry K."/>
            <person name="Falciatore A."/>
            <person name="Ferrante M."/>
            <person name="Fortunato A.E."/>
            <person name="Gloeckner G."/>
            <person name="Gruber A."/>
            <person name="Hipkin R."/>
            <person name="Janech M."/>
            <person name="Kroth P."/>
            <person name="Leese F."/>
            <person name="Lindquist E."/>
            <person name="Lyon B.R."/>
            <person name="Martin J."/>
            <person name="Mayer C."/>
            <person name="Parker M."/>
            <person name="Quesneville H."/>
            <person name="Raymond J."/>
            <person name="Uhlig C."/>
            <person name="Valentin K.U."/>
            <person name="Worden A.Z."/>
            <person name="Armbrust E.V."/>
            <person name="Bowler C."/>
            <person name="Green B."/>
            <person name="Moulton V."/>
            <person name="Van Oosterhout C."/>
            <person name="Grigoriev I."/>
        </authorList>
    </citation>
    <scope>NUCLEOTIDE SEQUENCE [LARGE SCALE GENOMIC DNA]</scope>
    <source>
        <strain evidence="4 5">CCMP1102</strain>
    </source>
</reference>
<comment type="similarity">
    <text evidence="1">Belongs to the short-chain dehydrogenases/reductases (SDR) family.</text>
</comment>
<keyword evidence="2" id="KW-0521">NADP</keyword>
<dbReference type="AlphaFoldDB" id="A0A1E7FUP1"/>
<accession>A0A1E7FUP1</accession>
<keyword evidence="3" id="KW-0560">Oxidoreductase</keyword>
<evidence type="ECO:0008006" key="6">
    <source>
        <dbReference type="Google" id="ProtNLM"/>
    </source>
</evidence>
<evidence type="ECO:0000256" key="3">
    <source>
        <dbReference type="ARBA" id="ARBA00023002"/>
    </source>
</evidence>
<dbReference type="InParanoid" id="A0A1E7FUP1"/>
<dbReference type="InterPro" id="IPR036291">
    <property type="entry name" value="NAD(P)-bd_dom_sf"/>
</dbReference>
<protein>
    <recommendedName>
        <fullName evidence="6">NAD(P)-binding protein</fullName>
    </recommendedName>
</protein>
<evidence type="ECO:0000313" key="5">
    <source>
        <dbReference type="Proteomes" id="UP000095751"/>
    </source>
</evidence>
<evidence type="ECO:0000256" key="2">
    <source>
        <dbReference type="ARBA" id="ARBA00022857"/>
    </source>
</evidence>
<dbReference type="PANTHER" id="PTHR24320">
    <property type="entry name" value="RETINOL DEHYDROGENASE"/>
    <property type="match status" value="1"/>
</dbReference>
<evidence type="ECO:0000256" key="1">
    <source>
        <dbReference type="ARBA" id="ARBA00006484"/>
    </source>
</evidence>
<name>A0A1E7FUP1_9STRA</name>
<dbReference type="EMBL" id="KV784353">
    <property type="protein sequence ID" value="OEU21869.1"/>
    <property type="molecule type" value="Genomic_DNA"/>
</dbReference>
<proteinExistence type="inferred from homology"/>
<dbReference type="PANTHER" id="PTHR24320:SF282">
    <property type="entry name" value="WW DOMAIN-CONTAINING OXIDOREDUCTASE"/>
    <property type="match status" value="1"/>
</dbReference>
<sequence length="332" mass="36582">MVRLYFITGANSGCGLEAARQLSIHFSQQQENQVENNNVNNDESINDKVKIYLLCRSEEKANEAMADIGTSNLEYMKFDAYDDSETIRENICLSLPPNDDNKVVIGGIILNAGGFGHAILVNHLISMYKIDDKANTTTRTRIVAVGSEASFASPGITMDYKTASFVEHLSGTVAYKDRSFGIDYGWTKGILALYWAAFARRHPELYVITVSPGAVSNTKLFTQEGVSPFLRGIARLSQCLGGNHTVEEGAKRYVDALLLSNDVYNINIIVDSNNENNNGDVTQHLPASGNFLASRKGFTKDYGNVAFHKKGGFVTDIKLQDKAWDAVNQFLL</sequence>
<organism evidence="4 5">
    <name type="scientific">Fragilariopsis cylindrus CCMP1102</name>
    <dbReference type="NCBI Taxonomy" id="635003"/>
    <lineage>
        <taxon>Eukaryota</taxon>
        <taxon>Sar</taxon>
        <taxon>Stramenopiles</taxon>
        <taxon>Ochrophyta</taxon>
        <taxon>Bacillariophyta</taxon>
        <taxon>Bacillariophyceae</taxon>
        <taxon>Bacillariophycidae</taxon>
        <taxon>Bacillariales</taxon>
        <taxon>Bacillariaceae</taxon>
        <taxon>Fragilariopsis</taxon>
    </lineage>
</organism>
<dbReference type="Proteomes" id="UP000095751">
    <property type="component" value="Unassembled WGS sequence"/>
</dbReference>
<gene>
    <name evidence="4" type="ORF">FRACYDRAFT_232014</name>
</gene>
<dbReference type="KEGG" id="fcy:FRACYDRAFT_232014"/>
<evidence type="ECO:0000313" key="4">
    <source>
        <dbReference type="EMBL" id="OEU21869.1"/>
    </source>
</evidence>
<dbReference type="SUPFAM" id="SSF51735">
    <property type="entry name" value="NAD(P)-binding Rossmann-fold domains"/>
    <property type="match status" value="1"/>
</dbReference>